<evidence type="ECO:0000313" key="2">
    <source>
        <dbReference type="EMBL" id="GBP96549.1"/>
    </source>
</evidence>
<sequence>MGEERKHHHRLGKTLPEWMEKKNENSYLQLKQLELEALAMAVSSLRTVASQNSHRDPLTFAGNSSYKP</sequence>
<accession>A0A4C2ABK1</accession>
<dbReference type="AlphaFoldDB" id="A0A4C2ABK1"/>
<evidence type="ECO:0000313" key="3">
    <source>
        <dbReference type="Proteomes" id="UP000299102"/>
    </source>
</evidence>
<reference evidence="2 3" key="1">
    <citation type="journal article" date="2019" name="Commun. Biol.">
        <title>The bagworm genome reveals a unique fibroin gene that provides high tensile strength.</title>
        <authorList>
            <person name="Kono N."/>
            <person name="Nakamura H."/>
            <person name="Ohtoshi R."/>
            <person name="Tomita M."/>
            <person name="Numata K."/>
            <person name="Arakawa K."/>
        </authorList>
    </citation>
    <scope>NUCLEOTIDE SEQUENCE [LARGE SCALE GENOMIC DNA]</scope>
</reference>
<protein>
    <submittedName>
        <fullName evidence="2">Uncharacterized protein</fullName>
    </submittedName>
</protein>
<dbReference type="EMBL" id="BGZK01002799">
    <property type="protein sequence ID" value="GBP96549.1"/>
    <property type="molecule type" value="Genomic_DNA"/>
</dbReference>
<proteinExistence type="predicted"/>
<name>A0A4C2ABK1_EUMVA</name>
<evidence type="ECO:0000256" key="1">
    <source>
        <dbReference type="SAM" id="MobiDB-lite"/>
    </source>
</evidence>
<dbReference type="Proteomes" id="UP000299102">
    <property type="component" value="Unassembled WGS sequence"/>
</dbReference>
<keyword evidence="3" id="KW-1185">Reference proteome</keyword>
<gene>
    <name evidence="2" type="ORF">EVAR_71456_1</name>
</gene>
<feature type="region of interest" description="Disordered" evidence="1">
    <location>
        <begin position="47"/>
        <end position="68"/>
    </location>
</feature>
<organism evidence="2 3">
    <name type="scientific">Eumeta variegata</name>
    <name type="common">Bagworm moth</name>
    <name type="synonym">Eumeta japonica</name>
    <dbReference type="NCBI Taxonomy" id="151549"/>
    <lineage>
        <taxon>Eukaryota</taxon>
        <taxon>Metazoa</taxon>
        <taxon>Ecdysozoa</taxon>
        <taxon>Arthropoda</taxon>
        <taxon>Hexapoda</taxon>
        <taxon>Insecta</taxon>
        <taxon>Pterygota</taxon>
        <taxon>Neoptera</taxon>
        <taxon>Endopterygota</taxon>
        <taxon>Lepidoptera</taxon>
        <taxon>Glossata</taxon>
        <taxon>Ditrysia</taxon>
        <taxon>Tineoidea</taxon>
        <taxon>Psychidae</taxon>
        <taxon>Oiketicinae</taxon>
        <taxon>Eumeta</taxon>
    </lineage>
</organism>
<comment type="caution">
    <text evidence="2">The sequence shown here is derived from an EMBL/GenBank/DDBJ whole genome shotgun (WGS) entry which is preliminary data.</text>
</comment>